<comment type="caution">
    <text evidence="2">The sequence shown here is derived from an EMBL/GenBank/DDBJ whole genome shotgun (WGS) entry which is preliminary data.</text>
</comment>
<organism evidence="2 3">
    <name type="scientific">Striga asiatica</name>
    <name type="common">Asiatic witchweed</name>
    <name type="synonym">Buchnera asiatica</name>
    <dbReference type="NCBI Taxonomy" id="4170"/>
    <lineage>
        <taxon>Eukaryota</taxon>
        <taxon>Viridiplantae</taxon>
        <taxon>Streptophyta</taxon>
        <taxon>Embryophyta</taxon>
        <taxon>Tracheophyta</taxon>
        <taxon>Spermatophyta</taxon>
        <taxon>Magnoliopsida</taxon>
        <taxon>eudicotyledons</taxon>
        <taxon>Gunneridae</taxon>
        <taxon>Pentapetalae</taxon>
        <taxon>asterids</taxon>
        <taxon>lamiids</taxon>
        <taxon>Lamiales</taxon>
        <taxon>Orobanchaceae</taxon>
        <taxon>Buchnereae</taxon>
        <taxon>Striga</taxon>
    </lineage>
</organism>
<evidence type="ECO:0000313" key="2">
    <source>
        <dbReference type="EMBL" id="GER36393.1"/>
    </source>
</evidence>
<dbReference type="Proteomes" id="UP000325081">
    <property type="component" value="Unassembled WGS sequence"/>
</dbReference>
<sequence length="322" mass="34660">MQSEQPNTPDRAEGWYGVGTTKSSSFLEAVIPGFSIMSKSSPLPPSGSFQSKLYRSQATGSSTLAKPNVIPGHILLPLPKGRYSKSPPTKSGPPSSNLSGTKLSGSFQNSGSLCMAHVLTITLTLAGIVYPPTTRSSLDALGRIGTGGCSLMDSLITSFSSPLSITLNNTSTKSSFPNSPFPFLISPTSLFRFSSCSRMISSRIVSILRLISTSLLLLQLSALTTLESGYRSATTNPSASLSPDLRSPTSPSLSLHTFPNAARQVMELIRENTFSVRLTGFPAEARMEWSTRAISSARIEAKERTFLALRSSRMQILRIWRQ</sequence>
<gene>
    <name evidence="2" type="ORF">STAS_12724</name>
</gene>
<dbReference type="EMBL" id="BKCP01005172">
    <property type="protein sequence ID" value="GER36393.1"/>
    <property type="molecule type" value="Genomic_DNA"/>
</dbReference>
<feature type="compositionally biased region" description="Low complexity" evidence="1">
    <location>
        <begin position="84"/>
        <end position="96"/>
    </location>
</feature>
<keyword evidence="3" id="KW-1185">Reference proteome</keyword>
<dbReference type="AlphaFoldDB" id="A0A5A7PU64"/>
<dbReference type="OrthoDB" id="2789670at2759"/>
<evidence type="ECO:0000313" key="3">
    <source>
        <dbReference type="Proteomes" id="UP000325081"/>
    </source>
</evidence>
<protein>
    <submittedName>
        <fullName evidence="2">Peptidase C78</fullName>
    </submittedName>
</protein>
<proteinExistence type="predicted"/>
<feature type="region of interest" description="Disordered" evidence="1">
    <location>
        <begin position="80"/>
        <end position="102"/>
    </location>
</feature>
<reference evidence="3" key="1">
    <citation type="journal article" date="2019" name="Curr. Biol.">
        <title>Genome Sequence of Striga asiatica Provides Insight into the Evolution of Plant Parasitism.</title>
        <authorList>
            <person name="Yoshida S."/>
            <person name="Kim S."/>
            <person name="Wafula E.K."/>
            <person name="Tanskanen J."/>
            <person name="Kim Y.M."/>
            <person name="Honaas L."/>
            <person name="Yang Z."/>
            <person name="Spallek T."/>
            <person name="Conn C.E."/>
            <person name="Ichihashi Y."/>
            <person name="Cheong K."/>
            <person name="Cui S."/>
            <person name="Der J.P."/>
            <person name="Gundlach H."/>
            <person name="Jiao Y."/>
            <person name="Hori C."/>
            <person name="Ishida J.K."/>
            <person name="Kasahara H."/>
            <person name="Kiba T."/>
            <person name="Kim M.S."/>
            <person name="Koo N."/>
            <person name="Laohavisit A."/>
            <person name="Lee Y.H."/>
            <person name="Lumba S."/>
            <person name="McCourt P."/>
            <person name="Mortimer J.C."/>
            <person name="Mutuku J.M."/>
            <person name="Nomura T."/>
            <person name="Sasaki-Sekimoto Y."/>
            <person name="Seto Y."/>
            <person name="Wang Y."/>
            <person name="Wakatake T."/>
            <person name="Sakakibara H."/>
            <person name="Demura T."/>
            <person name="Yamaguchi S."/>
            <person name="Yoneyama K."/>
            <person name="Manabe R.I."/>
            <person name="Nelson D.C."/>
            <person name="Schulman A.H."/>
            <person name="Timko M.P."/>
            <person name="dePamphilis C.W."/>
            <person name="Choi D."/>
            <person name="Shirasu K."/>
        </authorList>
    </citation>
    <scope>NUCLEOTIDE SEQUENCE [LARGE SCALE GENOMIC DNA]</scope>
    <source>
        <strain evidence="3">cv. UVA1</strain>
    </source>
</reference>
<accession>A0A5A7PU64</accession>
<evidence type="ECO:0000256" key="1">
    <source>
        <dbReference type="SAM" id="MobiDB-lite"/>
    </source>
</evidence>
<name>A0A5A7PU64_STRAF</name>